<protein>
    <submittedName>
        <fullName evidence="3">Uncharacterized protein</fullName>
    </submittedName>
</protein>
<gene>
    <name evidence="3" type="ORF">TRFO_08373</name>
</gene>
<dbReference type="Proteomes" id="UP000179807">
    <property type="component" value="Unassembled WGS sequence"/>
</dbReference>
<dbReference type="GeneID" id="94828952"/>
<keyword evidence="4" id="KW-1185">Reference proteome</keyword>
<dbReference type="EMBL" id="MLAK01001004">
    <property type="protein sequence ID" value="OHS99445.1"/>
    <property type="molecule type" value="Genomic_DNA"/>
</dbReference>
<comment type="caution">
    <text evidence="3">The sequence shown here is derived from an EMBL/GenBank/DDBJ whole genome shotgun (WGS) entry which is preliminary data.</text>
</comment>
<organism evidence="3 4">
    <name type="scientific">Tritrichomonas foetus</name>
    <dbReference type="NCBI Taxonomy" id="1144522"/>
    <lineage>
        <taxon>Eukaryota</taxon>
        <taxon>Metamonada</taxon>
        <taxon>Parabasalia</taxon>
        <taxon>Tritrichomonadida</taxon>
        <taxon>Tritrichomonadidae</taxon>
        <taxon>Tritrichomonas</taxon>
    </lineage>
</organism>
<dbReference type="VEuPathDB" id="TrichDB:TRFO_08373"/>
<dbReference type="AlphaFoldDB" id="A0A1J4JPJ8"/>
<name>A0A1J4JPJ8_9EUKA</name>
<feature type="coiled-coil region" evidence="1">
    <location>
        <begin position="175"/>
        <end position="318"/>
    </location>
</feature>
<evidence type="ECO:0000256" key="2">
    <source>
        <dbReference type="SAM" id="MobiDB-lite"/>
    </source>
</evidence>
<accession>A0A1J4JPJ8</accession>
<proteinExistence type="predicted"/>
<keyword evidence="1" id="KW-0175">Coiled coil</keyword>
<dbReference type="RefSeq" id="XP_068352582.1">
    <property type="nucleotide sequence ID" value="XM_068494248.1"/>
</dbReference>
<reference evidence="3" key="1">
    <citation type="submission" date="2016-10" db="EMBL/GenBank/DDBJ databases">
        <authorList>
            <person name="Benchimol M."/>
            <person name="Almeida L.G."/>
            <person name="Vasconcelos A.T."/>
            <person name="Perreira-Neves A."/>
            <person name="Rosa I.A."/>
            <person name="Tasca T."/>
            <person name="Bogo M.R."/>
            <person name="de Souza W."/>
        </authorList>
    </citation>
    <scope>NUCLEOTIDE SEQUENCE [LARGE SCALE GENOMIC DNA]</scope>
    <source>
        <strain evidence="3">K</strain>
    </source>
</reference>
<feature type="compositionally biased region" description="Basic and acidic residues" evidence="2">
    <location>
        <begin position="37"/>
        <end position="51"/>
    </location>
</feature>
<feature type="region of interest" description="Disordered" evidence="2">
    <location>
        <begin position="37"/>
        <end position="59"/>
    </location>
</feature>
<evidence type="ECO:0000313" key="3">
    <source>
        <dbReference type="EMBL" id="OHS99445.1"/>
    </source>
</evidence>
<evidence type="ECO:0000313" key="4">
    <source>
        <dbReference type="Proteomes" id="UP000179807"/>
    </source>
</evidence>
<sequence>MNRCRVETVKSIEPKIKQLLQSQKEEIEKLKKSFQSDIDKENSKHKEEYENIRNSNNQKIKDAEIKMQMKIDKMKKTATQRENELKAAIDEKIQLIPKKIENAKKKVSGEEELFRKEWEKIITEKIQKEFSENSKKTQELLKNQQEMKIIEIVNQIESSTHDTARVLEMKIEKENKQHQITVNKLSQKMRELEDELNELIGQVNSENSDPRNFNIEEMKDQISKCKCSSYKEQLRKLNIDIADTEEEIKETQRKNGIKNIQSKHDYENLTDKIQIEIERNKNLFQQQKALEKELNAIQEETKRKINDLEEQHKQQISVVGERVKQTVSKKDQVINQLKEKLTKFGLM</sequence>
<evidence type="ECO:0000256" key="1">
    <source>
        <dbReference type="SAM" id="Coils"/>
    </source>
</evidence>